<dbReference type="AlphaFoldDB" id="E2S7A3"/>
<proteinExistence type="predicted"/>
<dbReference type="Pfam" id="PF26137">
    <property type="entry name" value="Toxin_SdpC"/>
    <property type="match status" value="1"/>
</dbReference>
<dbReference type="HOGENOM" id="CLU_1335675_0_0_11"/>
<accession>E2S7A3</accession>
<evidence type="ECO:0000313" key="1">
    <source>
        <dbReference type="EMBL" id="EFQ79391.1"/>
    </source>
</evidence>
<dbReference type="InterPro" id="IPR023888">
    <property type="entry name" value="SdpC-like"/>
</dbReference>
<dbReference type="NCBIfam" id="TIGR04032">
    <property type="entry name" value="toxin_SdpC"/>
    <property type="match status" value="1"/>
</dbReference>
<sequence length="205" mass="21751">MVLAVTLSGAIPNADAASKHSKQSAHQKDATKNLKYSDSDIVDLLVFSDGPAATNNPELAKLLQSNNPDKYVPTSEDLDIAQDLLETEISDFHQEVTVPIQSGDPYKVTDALDRVSIAIQNITAEQTAQTPAVSTYGMGWHDANLWVEINGAAVLNGAVYANVALATEALVALYVVPGAISYQFPKTKGTLDGQNLVAALSEELA</sequence>
<reference evidence="1 2" key="1">
    <citation type="submission" date="2010-08" db="EMBL/GenBank/DDBJ databases">
        <authorList>
            <person name="Muzny D."/>
            <person name="Qin X."/>
            <person name="Buhay C."/>
            <person name="Dugan-Rocha S."/>
            <person name="Ding Y."/>
            <person name="Chen G."/>
            <person name="Hawes A."/>
            <person name="Holder M."/>
            <person name="Jhangiani S."/>
            <person name="Johnson A."/>
            <person name="Khan Z."/>
            <person name="Li Z."/>
            <person name="Liu W."/>
            <person name="Liu X."/>
            <person name="Perez L."/>
            <person name="Shen H."/>
            <person name="Wang Q."/>
            <person name="Watt J."/>
            <person name="Xi L."/>
            <person name="Xin Y."/>
            <person name="Zhou J."/>
            <person name="Deng J."/>
            <person name="Jiang H."/>
            <person name="Liu Y."/>
            <person name="Qu J."/>
            <person name="Song X.-Z."/>
            <person name="Zhang L."/>
            <person name="Villasana D."/>
            <person name="Johnson A."/>
            <person name="Liu J."/>
            <person name="Liyanage D."/>
            <person name="Lorensuhewa L."/>
            <person name="Robinson T."/>
            <person name="Song A."/>
            <person name="Song B.-B."/>
            <person name="Dinh H."/>
            <person name="Thornton R."/>
            <person name="Coyle M."/>
            <person name="Francisco L."/>
            <person name="Jackson L."/>
            <person name="Javaid M."/>
            <person name="Korchina V."/>
            <person name="Kovar C."/>
            <person name="Mata R."/>
            <person name="Mathew T."/>
            <person name="Ngo R."/>
            <person name="Nguyen L."/>
            <person name="Nguyen N."/>
            <person name="Okwuonu G."/>
            <person name="Ongeri F."/>
            <person name="Pham C."/>
            <person name="Simmons D."/>
            <person name="Wilczek-Boney K."/>
            <person name="Hale W."/>
            <person name="Jakkamsetti A."/>
            <person name="Pham P."/>
            <person name="Ruth R."/>
            <person name="San Lucas F."/>
            <person name="Warren J."/>
            <person name="Zhang J."/>
            <person name="Zhao Z."/>
            <person name="Zhou C."/>
            <person name="Zhu D."/>
            <person name="Lee S."/>
            <person name="Bess C."/>
            <person name="Blankenburg K."/>
            <person name="Forbes L."/>
            <person name="Fu Q."/>
            <person name="Gubbala S."/>
            <person name="Hirani K."/>
            <person name="Jayaseelan J.C."/>
            <person name="Lara F."/>
            <person name="Munidasa M."/>
            <person name="Palculict T."/>
            <person name="Patil S."/>
            <person name="Pu L.-L."/>
            <person name="Saada N."/>
            <person name="Tang L."/>
            <person name="Weissenberger G."/>
            <person name="Zhu Y."/>
            <person name="Hemphill L."/>
            <person name="Shang Y."/>
            <person name="Youmans B."/>
            <person name="Ayvaz T."/>
            <person name="Ross M."/>
            <person name="Santibanez J."/>
            <person name="Aqrawi P."/>
            <person name="Gross S."/>
            <person name="Joshi V."/>
            <person name="Fowler G."/>
            <person name="Nazareth L."/>
            <person name="Reid J."/>
            <person name="Worley K."/>
            <person name="Petrosino J."/>
            <person name="Highlander S."/>
            <person name="Gibbs R."/>
        </authorList>
    </citation>
    <scope>NUCLEOTIDE SEQUENCE [LARGE SCALE GENOMIC DNA]</scope>
    <source>
        <strain evidence="1 2">ATCC 33035</strain>
    </source>
</reference>
<dbReference type="eggNOG" id="ENOG5031XQ7">
    <property type="taxonomic scope" value="Bacteria"/>
</dbReference>
<keyword evidence="2" id="KW-1185">Reference proteome</keyword>
<gene>
    <name evidence="1" type="ORF">HMPREF0305_12405</name>
</gene>
<organism evidence="1 2">
    <name type="scientific">Corynebacterium pseudogenitalium ATCC 33035</name>
    <dbReference type="NCBI Taxonomy" id="525264"/>
    <lineage>
        <taxon>Bacteria</taxon>
        <taxon>Bacillati</taxon>
        <taxon>Actinomycetota</taxon>
        <taxon>Actinomycetes</taxon>
        <taxon>Mycobacteriales</taxon>
        <taxon>Corynebacteriaceae</taxon>
        <taxon>Corynebacterium</taxon>
    </lineage>
</organism>
<protein>
    <submittedName>
        <fullName evidence="1">Antimicrobial peptide, SdpC family</fullName>
    </submittedName>
</protein>
<dbReference type="Proteomes" id="UP000003020">
    <property type="component" value="Unassembled WGS sequence"/>
</dbReference>
<dbReference type="TCDB" id="9.B.139.3.2">
    <property type="family name" value="the pmf-dissipating cannabalism toxin sdpc (sdpc) family"/>
</dbReference>
<dbReference type="EMBL" id="ABYQ02000015">
    <property type="protein sequence ID" value="EFQ79391.1"/>
    <property type="molecule type" value="Genomic_DNA"/>
</dbReference>
<comment type="caution">
    <text evidence="1">The sequence shown here is derived from an EMBL/GenBank/DDBJ whole genome shotgun (WGS) entry which is preliminary data.</text>
</comment>
<name>E2S7A3_9CORY</name>
<evidence type="ECO:0000313" key="2">
    <source>
        <dbReference type="Proteomes" id="UP000003020"/>
    </source>
</evidence>